<dbReference type="EMBL" id="JAJFZV010000018">
    <property type="protein sequence ID" value="MCC3299464.1"/>
    <property type="molecule type" value="Genomic_DNA"/>
</dbReference>
<keyword evidence="4" id="KW-1185">Reference proteome</keyword>
<sequence>MDSTEDGTPGTPGPLSGFAVYSSSDLEEETAQDTAGGPESAGEGASEDFGERYIEPEDIPVTHNVRMRPGSSLSIGRRNVYRTDRRGVPHFVPGWLPAHARAHYLRTCVAAAAVAGAAVAGSAVMALAGTGSNPEYTALAAEENLVRGEVVSVTRSTEPDPGNPVLFRTTEATTVTYEADGARTGHIETSTTDAVPPLAQETQLAKGDGLDLYVDPEDPDHFVVSDPGEPGKTNVLTFIPLLPAAAGTAAALIARKKMLLMRQLEEQS</sequence>
<feature type="transmembrane region" description="Helical" evidence="2">
    <location>
        <begin position="235"/>
        <end position="254"/>
    </location>
</feature>
<accession>A0A9X1MJ31</accession>
<evidence type="ECO:0000313" key="3">
    <source>
        <dbReference type="EMBL" id="MCC3299464.1"/>
    </source>
</evidence>
<organism evidence="3 4">
    <name type="scientific">Arthrobacter caoxuetaonis</name>
    <dbReference type="NCBI Taxonomy" id="2886935"/>
    <lineage>
        <taxon>Bacteria</taxon>
        <taxon>Bacillati</taxon>
        <taxon>Actinomycetota</taxon>
        <taxon>Actinomycetes</taxon>
        <taxon>Micrococcales</taxon>
        <taxon>Micrococcaceae</taxon>
        <taxon>Arthrobacter</taxon>
    </lineage>
</organism>
<proteinExistence type="predicted"/>
<reference evidence="3" key="1">
    <citation type="submission" date="2021-10" db="EMBL/GenBank/DDBJ databases">
        <title>Novel species in genus Arthrobacter.</title>
        <authorList>
            <person name="Liu Y."/>
        </authorList>
    </citation>
    <scope>NUCLEOTIDE SEQUENCE</scope>
    <source>
        <strain evidence="3">Zg-Y453</strain>
    </source>
</reference>
<feature type="region of interest" description="Disordered" evidence="1">
    <location>
        <begin position="1"/>
        <end position="51"/>
    </location>
</feature>
<keyword evidence="2" id="KW-1133">Transmembrane helix</keyword>
<protein>
    <submittedName>
        <fullName evidence="3">Uncharacterized protein</fullName>
    </submittedName>
</protein>
<name>A0A9X1MJ31_9MICC</name>
<comment type="caution">
    <text evidence="3">The sequence shown here is derived from an EMBL/GenBank/DDBJ whole genome shotgun (WGS) entry which is preliminary data.</text>
</comment>
<keyword evidence="2" id="KW-0812">Transmembrane</keyword>
<dbReference type="RefSeq" id="WP_227897450.1">
    <property type="nucleotide sequence ID" value="NZ_CP099467.1"/>
</dbReference>
<dbReference type="AlphaFoldDB" id="A0A9X1MJ31"/>
<gene>
    <name evidence="3" type="ORF">LJ757_16850</name>
</gene>
<evidence type="ECO:0000256" key="2">
    <source>
        <dbReference type="SAM" id="Phobius"/>
    </source>
</evidence>
<keyword evidence="2" id="KW-0472">Membrane</keyword>
<evidence type="ECO:0000256" key="1">
    <source>
        <dbReference type="SAM" id="MobiDB-lite"/>
    </source>
</evidence>
<evidence type="ECO:0000313" key="4">
    <source>
        <dbReference type="Proteomes" id="UP001139158"/>
    </source>
</evidence>
<feature type="compositionally biased region" description="Low complexity" evidence="1">
    <location>
        <begin position="35"/>
        <end position="44"/>
    </location>
</feature>
<dbReference type="Proteomes" id="UP001139158">
    <property type="component" value="Unassembled WGS sequence"/>
</dbReference>